<dbReference type="InterPro" id="IPR050246">
    <property type="entry name" value="Class_II_FBP_aldolase"/>
</dbReference>
<dbReference type="AlphaFoldDB" id="D7BIR0"/>
<evidence type="ECO:0000256" key="3">
    <source>
        <dbReference type="ARBA" id="ARBA00023239"/>
    </source>
</evidence>
<feature type="binding site" evidence="5">
    <location>
        <begin position="211"/>
        <end position="213"/>
    </location>
    <ligand>
        <name>dihydroxyacetone phosphate</name>
        <dbReference type="ChEBI" id="CHEBI:57642"/>
    </ligand>
</feature>
<feature type="binding site" evidence="5">
    <location>
        <begin position="253"/>
        <end position="256"/>
    </location>
    <ligand>
        <name>dihydroxyacetone phosphate</name>
        <dbReference type="ChEBI" id="CHEBI:57642"/>
    </ligand>
</feature>
<dbReference type="PROSITE" id="PS00602">
    <property type="entry name" value="ALDOLASE_CLASS_II_1"/>
    <property type="match status" value="1"/>
</dbReference>
<gene>
    <name evidence="7" type="ORF">Mesil_3250</name>
</gene>
<dbReference type="CDD" id="cd00947">
    <property type="entry name" value="TBP_aldolase_IIB"/>
    <property type="match status" value="1"/>
</dbReference>
<accession>D7BIR0</accession>
<feature type="binding site" evidence="6">
    <location>
        <position position="83"/>
    </location>
    <ligand>
        <name>Zn(2+)</name>
        <dbReference type="ChEBI" id="CHEBI:29105"/>
        <label>1</label>
        <note>catalytic</note>
    </ligand>
</feature>
<dbReference type="eggNOG" id="COG0191">
    <property type="taxonomic scope" value="Bacteria"/>
</dbReference>
<keyword evidence="7" id="KW-0614">Plasmid</keyword>
<dbReference type="PIRSF" id="PIRSF001359">
    <property type="entry name" value="F_bP_aldolase_II"/>
    <property type="match status" value="1"/>
</dbReference>
<proteinExistence type="predicted"/>
<dbReference type="Pfam" id="PF01116">
    <property type="entry name" value="F_bP_aldolase"/>
    <property type="match status" value="1"/>
</dbReference>
<evidence type="ECO:0000313" key="7">
    <source>
        <dbReference type="EMBL" id="ADH65066.1"/>
    </source>
</evidence>
<dbReference type="RefSeq" id="WP_013159590.1">
    <property type="nucleotide sequence ID" value="NC_014213.1"/>
</dbReference>
<evidence type="ECO:0000256" key="2">
    <source>
        <dbReference type="ARBA" id="ARBA00022833"/>
    </source>
</evidence>
<dbReference type="NCBIfam" id="TIGR00167">
    <property type="entry name" value="cbbA"/>
    <property type="match status" value="1"/>
</dbReference>
<dbReference type="HOGENOM" id="CLU_040088_0_1_0"/>
<evidence type="ECO:0000256" key="4">
    <source>
        <dbReference type="PIRSR" id="PIRSR001359-1"/>
    </source>
</evidence>
<evidence type="ECO:0000313" key="8">
    <source>
        <dbReference type="Proteomes" id="UP000001916"/>
    </source>
</evidence>
<dbReference type="InterPro" id="IPR011289">
    <property type="entry name" value="Fruc_bis_ald_class-2"/>
</dbReference>
<sequence>MPLALGKDVLDKARREGYAVPSFNTNNLETTQAILETAEEVGAPVFLQISDGARKYAGLENLANLVRDMASRVSVPVVLHLDHGADYTMVLQALRAGFTSVMIDASHHPFEENVAETRRCVEAAHAVGVSVEAELGRLQGIEDNIAVDEREAFLTDPEEAQRFVAETGIDYLAVAIGTSHGAYKGKGRPYIDHARLQQIARRVSLPLVLHGSSGVPQWLKDKMRATGADLGDPTGIHDEDVRKAIPQGIAKINIDTDLRLALSAGIREVVVNNPKEFDPRKILSKGRDYLKQVVREKFVLMGTAGRARTSLGPTPA</sequence>
<dbReference type="Proteomes" id="UP000001916">
    <property type="component" value="Plasmid pMESIL01"/>
</dbReference>
<keyword evidence="1 6" id="KW-0479">Metal-binding</keyword>
<dbReference type="KEGG" id="msv:Mesil_3250"/>
<keyword evidence="2 6" id="KW-0862">Zinc</keyword>
<feature type="binding site" evidence="5">
    <location>
        <position position="181"/>
    </location>
    <ligand>
        <name>dihydroxyacetone phosphate</name>
        <dbReference type="ChEBI" id="CHEBI:57642"/>
    </ligand>
</feature>
<dbReference type="GO" id="GO:0008270">
    <property type="term" value="F:zinc ion binding"/>
    <property type="evidence" value="ECO:0007669"/>
    <property type="project" value="InterPro"/>
</dbReference>
<dbReference type="SUPFAM" id="SSF51569">
    <property type="entry name" value="Aldolase"/>
    <property type="match status" value="1"/>
</dbReference>
<evidence type="ECO:0000256" key="1">
    <source>
        <dbReference type="ARBA" id="ARBA00022723"/>
    </source>
</evidence>
<feature type="binding site" evidence="6">
    <location>
        <position position="180"/>
    </location>
    <ligand>
        <name>Zn(2+)</name>
        <dbReference type="ChEBI" id="CHEBI:29105"/>
        <label>1</label>
        <note>catalytic</note>
    </ligand>
</feature>
<name>D7BIR0_ALLS1</name>
<comment type="cofactor">
    <cofactor evidence="6">
        <name>Zn(2+)</name>
        <dbReference type="ChEBI" id="CHEBI:29105"/>
    </cofactor>
    <text evidence="6">Binds 2 Zn(2+) ions per subunit. One is catalytic and the other provides a structural contribution.</text>
</comment>
<dbReference type="Gene3D" id="3.20.20.70">
    <property type="entry name" value="Aldolase class I"/>
    <property type="match status" value="1"/>
</dbReference>
<dbReference type="InterPro" id="IPR013785">
    <property type="entry name" value="Aldolase_TIM"/>
</dbReference>
<evidence type="ECO:0000256" key="6">
    <source>
        <dbReference type="PIRSR" id="PIRSR001359-3"/>
    </source>
</evidence>
<evidence type="ECO:0000256" key="5">
    <source>
        <dbReference type="PIRSR" id="PIRSR001359-2"/>
    </source>
</evidence>
<feature type="binding site" evidence="6">
    <location>
        <position position="210"/>
    </location>
    <ligand>
        <name>Zn(2+)</name>
        <dbReference type="ChEBI" id="CHEBI:29105"/>
        <label>1</label>
        <note>catalytic</note>
    </ligand>
</feature>
<organism evidence="7 8">
    <name type="scientific">Allomeiothermus silvanus (strain ATCC 700542 / DSM 9946 / NBRC 106475 / NCIMB 13440 / VI-R2)</name>
    <name type="common">Thermus silvanus</name>
    <dbReference type="NCBI Taxonomy" id="526227"/>
    <lineage>
        <taxon>Bacteria</taxon>
        <taxon>Thermotogati</taxon>
        <taxon>Deinococcota</taxon>
        <taxon>Deinococci</taxon>
        <taxon>Thermales</taxon>
        <taxon>Thermaceae</taxon>
        <taxon>Allomeiothermus</taxon>
    </lineage>
</organism>
<geneLocation type="plasmid" evidence="7 8">
    <name>pMESIL01</name>
</geneLocation>
<dbReference type="InterPro" id="IPR000771">
    <property type="entry name" value="FBA_II"/>
</dbReference>
<keyword evidence="3" id="KW-0456">Lyase</keyword>
<feature type="binding site" evidence="6">
    <location>
        <position position="104"/>
    </location>
    <ligand>
        <name>Zn(2+)</name>
        <dbReference type="ChEBI" id="CHEBI:29105"/>
        <label>2</label>
    </ligand>
</feature>
<evidence type="ECO:0008006" key="9">
    <source>
        <dbReference type="Google" id="ProtNLM"/>
    </source>
</evidence>
<dbReference type="NCBIfam" id="TIGR01859">
    <property type="entry name" value="fruc_bis_ald"/>
    <property type="match status" value="1"/>
</dbReference>
<dbReference type="GO" id="GO:0006096">
    <property type="term" value="P:glycolytic process"/>
    <property type="evidence" value="ECO:0007669"/>
    <property type="project" value="InterPro"/>
</dbReference>
<feature type="binding site" evidence="6">
    <location>
        <position position="134"/>
    </location>
    <ligand>
        <name>Zn(2+)</name>
        <dbReference type="ChEBI" id="CHEBI:29105"/>
        <label>2</label>
    </ligand>
</feature>
<dbReference type="OrthoDB" id="9803995at2"/>
<reference evidence="7 8" key="1">
    <citation type="journal article" date="2010" name="Stand. Genomic Sci.">
        <title>Complete genome sequence of Meiothermus silvanus type strain (VI-R2).</title>
        <authorList>
            <person name="Sikorski J."/>
            <person name="Tindall B.J."/>
            <person name="Lowry S."/>
            <person name="Lucas S."/>
            <person name="Nolan M."/>
            <person name="Copeland A."/>
            <person name="Glavina Del Rio T."/>
            <person name="Tice H."/>
            <person name="Cheng J.F."/>
            <person name="Han C."/>
            <person name="Pitluck S."/>
            <person name="Liolios K."/>
            <person name="Ivanova N."/>
            <person name="Mavromatis K."/>
            <person name="Mikhailova N."/>
            <person name="Pati A."/>
            <person name="Goodwin L."/>
            <person name="Chen A."/>
            <person name="Palaniappan K."/>
            <person name="Land M."/>
            <person name="Hauser L."/>
            <person name="Chang Y.J."/>
            <person name="Jeffries C.D."/>
            <person name="Rohde M."/>
            <person name="Goker M."/>
            <person name="Woyke T."/>
            <person name="Bristow J."/>
            <person name="Eisen J.A."/>
            <person name="Markowitz V."/>
            <person name="Hugenholtz P."/>
            <person name="Kyrpides N.C."/>
            <person name="Klenk H.P."/>
            <person name="Lapidus A."/>
        </authorList>
    </citation>
    <scope>NUCLEOTIDE SEQUENCE [LARGE SCALE GENOMIC DNA]</scope>
    <source>
        <strain evidence="8">ATCC 700542 / DSM 9946 / VI-R2</strain>
        <plasmid evidence="8">Plasmid pMESIL01</plasmid>
    </source>
</reference>
<feature type="active site" description="Proton donor" evidence="4">
    <location>
        <position position="82"/>
    </location>
</feature>
<keyword evidence="8" id="KW-1185">Reference proteome</keyword>
<dbReference type="GO" id="GO:0030388">
    <property type="term" value="P:fructose 1,6-bisphosphate metabolic process"/>
    <property type="evidence" value="ECO:0007669"/>
    <property type="project" value="InterPro"/>
</dbReference>
<dbReference type="PANTHER" id="PTHR30304:SF0">
    <property type="entry name" value="D-TAGATOSE-1,6-BISPHOSPHATE ALDOLASE SUBUNIT GATY-RELATED"/>
    <property type="match status" value="1"/>
</dbReference>
<dbReference type="GO" id="GO:0004332">
    <property type="term" value="F:fructose-bisphosphate aldolase activity"/>
    <property type="evidence" value="ECO:0007669"/>
    <property type="project" value="InterPro"/>
</dbReference>
<dbReference type="EMBL" id="CP002043">
    <property type="protein sequence ID" value="ADH65066.1"/>
    <property type="molecule type" value="Genomic_DNA"/>
</dbReference>
<dbReference type="PANTHER" id="PTHR30304">
    <property type="entry name" value="D-TAGATOSE-1,6-BISPHOSPHATE ALDOLASE"/>
    <property type="match status" value="1"/>
</dbReference>
<protein>
    <recommendedName>
        <fullName evidence="9">Fructose-1,6-bisphosphate aldolase, class II</fullName>
    </recommendedName>
</protein>